<evidence type="ECO:0000313" key="1">
    <source>
        <dbReference type="EMBL" id="KKB11828.1"/>
    </source>
</evidence>
<comment type="caution">
    <text evidence="1">The sequence shown here is derived from an EMBL/GenBank/DDBJ whole genome shotgun (WGS) entry which is preliminary data.</text>
</comment>
<reference evidence="1 2" key="1">
    <citation type="submission" date="2015-03" db="EMBL/GenBank/DDBJ databases">
        <authorList>
            <person name="Hassan Y.I."/>
            <person name="Lepp D."/>
            <person name="Li X.-Z."/>
            <person name="Zhou T."/>
        </authorList>
    </citation>
    <scope>NUCLEOTIDE SEQUENCE [LARGE SCALE GENOMIC DNA]</scope>
    <source>
        <strain evidence="1 2">BD-c194</strain>
    </source>
</reference>
<dbReference type="RefSeq" id="WP_046108612.1">
    <property type="nucleotide sequence ID" value="NZ_JZEX01000107.1"/>
</dbReference>
<accession>A0A0F5FSL4</accession>
<protein>
    <submittedName>
        <fullName evidence="1">Uncharacterized protein</fullName>
    </submittedName>
</protein>
<dbReference type="PATRIC" id="fig|443610.3.peg.340"/>
<dbReference type="OrthoDB" id="7951040at2"/>
<dbReference type="Proteomes" id="UP000033632">
    <property type="component" value="Unassembled WGS sequence"/>
</dbReference>
<keyword evidence="2" id="KW-1185">Reference proteome</keyword>
<dbReference type="STRING" id="443610.VE25_10685"/>
<gene>
    <name evidence="1" type="ORF">VE25_10685</name>
</gene>
<evidence type="ECO:0000313" key="2">
    <source>
        <dbReference type="Proteomes" id="UP000033632"/>
    </source>
</evidence>
<organism evidence="1 2">
    <name type="scientific">Devosia geojensis</name>
    <dbReference type="NCBI Taxonomy" id="443610"/>
    <lineage>
        <taxon>Bacteria</taxon>
        <taxon>Pseudomonadati</taxon>
        <taxon>Pseudomonadota</taxon>
        <taxon>Alphaproteobacteria</taxon>
        <taxon>Hyphomicrobiales</taxon>
        <taxon>Devosiaceae</taxon>
        <taxon>Devosia</taxon>
    </lineage>
</organism>
<proteinExistence type="predicted"/>
<sequence length="267" mass="28910">MLRLAFDIAGSNREGELVDCLVPVRRFDAPQLVRHIGRAVLIFRPDEGGQLNFVASAVLGGIVPSSPESRGVVAELVEIAPFARPVSHRGLPRAEGVPWISLPSAMFDAILDSAHEGSRPAGLEEAATAFAYDAPALPPLETFAALGQAVKRNYGHICALTGLSEAGRARHRAEDLQITPIRPLSEDGPVHVTNCLVLTPPAAEAFEAGHLAVAGDFRVIVDVHRIDPDLLEAINPLGRLAVPQDESLRPDRRHLAWHRRRFFSLLN</sequence>
<dbReference type="EMBL" id="JZEX01000107">
    <property type="protein sequence ID" value="KKB11828.1"/>
    <property type="molecule type" value="Genomic_DNA"/>
</dbReference>
<dbReference type="AlphaFoldDB" id="A0A0F5FSL4"/>
<name>A0A0F5FSL4_9HYPH</name>